<evidence type="ECO:0000313" key="1">
    <source>
        <dbReference type="EMBL" id="PIR44897.1"/>
    </source>
</evidence>
<reference evidence="1 2" key="1">
    <citation type="submission" date="2017-09" db="EMBL/GenBank/DDBJ databases">
        <title>Depth-based differentiation of microbial function through sediment-hosted aquifers and enrichment of novel symbionts in the deep terrestrial subsurface.</title>
        <authorList>
            <person name="Probst A.J."/>
            <person name="Ladd B."/>
            <person name="Jarett J.K."/>
            <person name="Geller-Mcgrath D.E."/>
            <person name="Sieber C.M."/>
            <person name="Emerson J.B."/>
            <person name="Anantharaman K."/>
            <person name="Thomas B.C."/>
            <person name="Malmstrom R."/>
            <person name="Stieglmeier M."/>
            <person name="Klingl A."/>
            <person name="Woyke T."/>
            <person name="Ryan C.M."/>
            <person name="Banfield J.F."/>
        </authorList>
    </citation>
    <scope>NUCLEOTIDE SEQUENCE [LARGE SCALE GENOMIC DNA]</scope>
    <source>
        <strain evidence="1">CG10_big_fil_rev_8_21_14_0_10_51_16</strain>
    </source>
</reference>
<name>A0A2H0REK5_9BACT</name>
<evidence type="ECO:0000313" key="2">
    <source>
        <dbReference type="Proteomes" id="UP000228767"/>
    </source>
</evidence>
<accession>A0A2H0REK5</accession>
<organism evidence="1 2">
    <name type="scientific">Candidatus Vogelbacteria bacterium CG10_big_fil_rev_8_21_14_0_10_51_16</name>
    <dbReference type="NCBI Taxonomy" id="1975045"/>
    <lineage>
        <taxon>Bacteria</taxon>
        <taxon>Candidatus Vogeliibacteriota</taxon>
    </lineage>
</organism>
<protein>
    <submittedName>
        <fullName evidence="1">Uncharacterized protein</fullName>
    </submittedName>
</protein>
<comment type="caution">
    <text evidence="1">The sequence shown here is derived from an EMBL/GenBank/DDBJ whole genome shotgun (WGS) entry which is preliminary data.</text>
</comment>
<proteinExistence type="predicted"/>
<gene>
    <name evidence="1" type="ORF">COV10_02365</name>
</gene>
<sequence length="359" mass="39882">MPFLHHTPIRQKRNDLALALDAGRESGDYLGVFLRSPLGTAFWLRSEIPHEARRSLEERTILLRAERMPPLYSLSAGEYVAWLWDAYPDFAYLLSSHGMKRADAQSAMKWVEEERSGEVFLVSMTHGAELARLEALILGDSKKSVFITTDSVALGEKLLRLFVDRQRAQKNVALLTSESFSMVPGKELSADILREYIRHVFDVAVGSGARIVVVEHFSALDFATGALGLDLLKIIEEYLHCGLRMVAVVTPARAHALLGRGVIKKNAELFHLRMPTHGDLIATLKRLVARAEQVHGIIFTYPALVRLVDNVLSTKGSGDAHEQVATNLARVIALASKRRQHRITATDVSSPTCYLKPTA</sequence>
<dbReference type="EMBL" id="PCYI01000017">
    <property type="protein sequence ID" value="PIR44897.1"/>
    <property type="molecule type" value="Genomic_DNA"/>
</dbReference>
<dbReference type="Proteomes" id="UP000228767">
    <property type="component" value="Unassembled WGS sequence"/>
</dbReference>
<dbReference type="AlphaFoldDB" id="A0A2H0REK5"/>